<evidence type="ECO:0000256" key="1">
    <source>
        <dbReference type="SAM" id="MobiDB-lite"/>
    </source>
</evidence>
<dbReference type="EMBL" id="VZOL01000247">
    <property type="protein sequence ID" value="KAB0668636.1"/>
    <property type="molecule type" value="Genomic_DNA"/>
</dbReference>
<dbReference type="Proteomes" id="UP000473571">
    <property type="component" value="Unassembled WGS sequence"/>
</dbReference>
<feature type="non-terminal residue" evidence="2">
    <location>
        <position position="52"/>
    </location>
</feature>
<gene>
    <name evidence="2" type="ORF">F7R13_18040</name>
</gene>
<name>A0A6L3NFM3_9BURK</name>
<accession>A0A6L3NFM3</accession>
<reference evidence="2 3" key="1">
    <citation type="submission" date="2019-09" db="EMBL/GenBank/DDBJ databases">
        <title>Draft genome sequences of 48 bacterial type strains from the CCUG.</title>
        <authorList>
            <person name="Tunovic T."/>
            <person name="Pineiro-Iglesias B."/>
            <person name="Unosson C."/>
            <person name="Inganas E."/>
            <person name="Ohlen M."/>
            <person name="Cardew S."/>
            <person name="Jensie-Markopoulos S."/>
            <person name="Salva-Serra F."/>
            <person name="Jaen-Luchoro D."/>
            <person name="Karlsson R."/>
            <person name="Svensson-Stadler L."/>
            <person name="Chun J."/>
            <person name="Moore E."/>
        </authorList>
    </citation>
    <scope>NUCLEOTIDE SEQUENCE [LARGE SCALE GENOMIC DNA]</scope>
    <source>
        <strain evidence="2 3">CCUG 65687</strain>
    </source>
</reference>
<feature type="compositionally biased region" description="Low complexity" evidence="1">
    <location>
        <begin position="37"/>
        <end position="52"/>
    </location>
</feature>
<evidence type="ECO:0000313" key="2">
    <source>
        <dbReference type="EMBL" id="KAB0668636.1"/>
    </source>
</evidence>
<feature type="region of interest" description="Disordered" evidence="1">
    <location>
        <begin position="1"/>
        <end position="52"/>
    </location>
</feature>
<evidence type="ECO:0000313" key="3">
    <source>
        <dbReference type="Proteomes" id="UP000473571"/>
    </source>
</evidence>
<sequence>MATRKTLRTPQQASLFDDPVPETAQDDVSAPAPAPAPAAAGRKPARKAAATA</sequence>
<comment type="caution">
    <text evidence="2">The sequence shown here is derived from an EMBL/GenBank/DDBJ whole genome shotgun (WGS) entry which is preliminary data.</text>
</comment>
<protein>
    <submittedName>
        <fullName evidence="2">Uracil-DNA glycosylase</fullName>
    </submittedName>
</protein>
<organism evidence="2 3">
    <name type="scientific">Burkholderia territorii</name>
    <dbReference type="NCBI Taxonomy" id="1503055"/>
    <lineage>
        <taxon>Bacteria</taxon>
        <taxon>Pseudomonadati</taxon>
        <taxon>Pseudomonadota</taxon>
        <taxon>Betaproteobacteria</taxon>
        <taxon>Burkholderiales</taxon>
        <taxon>Burkholderiaceae</taxon>
        <taxon>Burkholderia</taxon>
        <taxon>Burkholderia cepacia complex</taxon>
    </lineage>
</organism>
<proteinExistence type="predicted"/>
<dbReference type="AlphaFoldDB" id="A0A6L3NFM3"/>